<keyword evidence="2" id="KW-1185">Reference proteome</keyword>
<organism evidence="1 2">
    <name type="scientific">Methylophilus luteus</name>
    <dbReference type="NCBI Taxonomy" id="640108"/>
    <lineage>
        <taxon>Bacteria</taxon>
        <taxon>Pseudomonadati</taxon>
        <taxon>Pseudomonadota</taxon>
        <taxon>Betaproteobacteria</taxon>
        <taxon>Nitrosomonadales</taxon>
        <taxon>Methylophilaceae</taxon>
        <taxon>Methylophilus</taxon>
    </lineage>
</organism>
<evidence type="ECO:0000313" key="1">
    <source>
        <dbReference type="EMBL" id="MFD0911921.1"/>
    </source>
</evidence>
<protein>
    <submittedName>
        <fullName evidence="1">Uncharacterized protein</fullName>
    </submittedName>
</protein>
<dbReference type="RefSeq" id="WP_379054388.1">
    <property type="nucleotide sequence ID" value="NZ_JBHTKB010000001.1"/>
</dbReference>
<comment type="caution">
    <text evidence="1">The sequence shown here is derived from an EMBL/GenBank/DDBJ whole genome shotgun (WGS) entry which is preliminary data.</text>
</comment>
<accession>A0ABW3F513</accession>
<evidence type="ECO:0000313" key="2">
    <source>
        <dbReference type="Proteomes" id="UP001597128"/>
    </source>
</evidence>
<reference evidence="2" key="1">
    <citation type="journal article" date="2019" name="Int. J. Syst. Evol. Microbiol.">
        <title>The Global Catalogue of Microorganisms (GCM) 10K type strain sequencing project: providing services to taxonomists for standard genome sequencing and annotation.</title>
        <authorList>
            <consortium name="The Broad Institute Genomics Platform"/>
            <consortium name="The Broad Institute Genome Sequencing Center for Infectious Disease"/>
            <person name="Wu L."/>
            <person name="Ma J."/>
        </authorList>
    </citation>
    <scope>NUCLEOTIDE SEQUENCE [LARGE SCALE GENOMIC DNA]</scope>
    <source>
        <strain evidence="2">CCUG 58412</strain>
    </source>
</reference>
<dbReference type="Proteomes" id="UP001597128">
    <property type="component" value="Unassembled WGS sequence"/>
</dbReference>
<sequence>MSRLLPDMFRQIRWCGLTRILVTADSLLAEHWPAGIQTRKTVAQAHLESPEPLALQAAMAALMAQLPATAWQRIEIYLTDQHVHLMLLPAIQASGQASALSGSERLTYARAMLLNTYGEPAVQWPLRMQDVLPGHACLLATTPLLPNIALKNLLAPHRYLQLSVQPYASALWAHSRLPDTGTVVSAEPHMLRLLQLQQGEITHVASLVAELSDVESMAAWLLRERTLLGVQATPCYWLGEPACEPVAATGRRLAQHLAGRLACKNLYAAHAITTLWTEVAHVA</sequence>
<gene>
    <name evidence="1" type="ORF">ACFQ1Z_00040</name>
</gene>
<name>A0ABW3F513_9PROT</name>
<proteinExistence type="predicted"/>
<dbReference type="EMBL" id="JBHTKB010000001">
    <property type="protein sequence ID" value="MFD0911921.1"/>
    <property type="molecule type" value="Genomic_DNA"/>
</dbReference>